<comment type="catalytic activity">
    <reaction evidence="5">
        <text>trans-aconitate + S-adenosyl-L-methionine = (E)-3-(methoxycarbonyl)pent-2-enedioate + S-adenosyl-L-homocysteine</text>
        <dbReference type="Rhea" id="RHEA:14969"/>
        <dbReference type="ChEBI" id="CHEBI:15708"/>
        <dbReference type="ChEBI" id="CHEBI:57470"/>
        <dbReference type="ChEBI" id="CHEBI:57856"/>
        <dbReference type="ChEBI" id="CHEBI:59789"/>
        <dbReference type="EC" id="2.1.1.144"/>
    </reaction>
</comment>
<evidence type="ECO:0000256" key="4">
    <source>
        <dbReference type="ARBA" id="ARBA00022691"/>
    </source>
</evidence>
<dbReference type="CDD" id="cd02440">
    <property type="entry name" value="AdoMet_MTases"/>
    <property type="match status" value="1"/>
</dbReference>
<evidence type="ECO:0000256" key="2">
    <source>
        <dbReference type="ARBA" id="ARBA00022603"/>
    </source>
</evidence>
<dbReference type="InterPro" id="IPR041698">
    <property type="entry name" value="Methyltransf_25"/>
</dbReference>
<protein>
    <recommendedName>
        <fullName evidence="5">Trans-aconitate 2-methyltransferase</fullName>
        <ecNumber evidence="5">2.1.1.144</ecNumber>
    </recommendedName>
</protein>
<feature type="domain" description="Methyltransferase" evidence="6">
    <location>
        <begin position="34"/>
        <end position="122"/>
    </location>
</feature>
<dbReference type="NCBIfam" id="NF010703">
    <property type="entry name" value="PRK14103.1"/>
    <property type="match status" value="1"/>
</dbReference>
<keyword evidence="4 5" id="KW-0949">S-adenosyl-L-methionine</keyword>
<keyword evidence="1 5" id="KW-0963">Cytoplasm</keyword>
<proteinExistence type="inferred from homology"/>
<sequence>MRWDPNQYVRFADHRERPFHELVARVGADDVSNVVDLGCGPGTATATLARRWPGAEILGLDSSAEMIERAKALETERLHFAVEDARAVDLSQADVVVSNAMLQWLPDHRELLARWRGELKPGAWLAFQVPGNFGAPSHTLMREVAGRPHWRERLAGVLRGGESVDTPAAYAQGFVDAGWEVDAWETTYVQWLPGTDPVLEWVRGTGLRPVLDALDAGEAAAFEAEYGSELRSAYPASAAPDGSALTALPFRRIFVVARRPPA</sequence>
<organism evidence="7 8">
    <name type="scientific">Galactobacter valiniphilus</name>
    <dbReference type="NCBI Taxonomy" id="2676122"/>
    <lineage>
        <taxon>Bacteria</taxon>
        <taxon>Bacillati</taxon>
        <taxon>Actinomycetota</taxon>
        <taxon>Actinomycetes</taxon>
        <taxon>Micrococcales</taxon>
        <taxon>Micrococcaceae</taxon>
        <taxon>Galactobacter</taxon>
    </lineage>
</organism>
<name>A0A399JCH6_9MICC</name>
<evidence type="ECO:0000256" key="5">
    <source>
        <dbReference type="HAMAP-Rule" id="MF_00560"/>
    </source>
</evidence>
<dbReference type="InterPro" id="IPR023149">
    <property type="entry name" value="Trans_acon_MeTrfase_C"/>
</dbReference>
<comment type="caution">
    <text evidence="7">The sequence shown here is derived from an EMBL/GenBank/DDBJ whole genome shotgun (WGS) entry which is preliminary data.</text>
</comment>
<evidence type="ECO:0000313" key="7">
    <source>
        <dbReference type="EMBL" id="RII41732.1"/>
    </source>
</evidence>
<dbReference type="Gene3D" id="3.40.50.150">
    <property type="entry name" value="Vaccinia Virus protein VP39"/>
    <property type="match status" value="1"/>
</dbReference>
<dbReference type="GO" id="GO:0030798">
    <property type="term" value="F:trans-aconitate 2-methyltransferase activity"/>
    <property type="evidence" value="ECO:0007669"/>
    <property type="project" value="UniProtKB-UniRule"/>
</dbReference>
<keyword evidence="2 5" id="KW-0489">Methyltransferase</keyword>
<dbReference type="HAMAP" id="MF_00560">
    <property type="entry name" value="Tran_acon_Me_trans"/>
    <property type="match status" value="1"/>
</dbReference>
<evidence type="ECO:0000256" key="1">
    <source>
        <dbReference type="ARBA" id="ARBA00022490"/>
    </source>
</evidence>
<dbReference type="InterPro" id="IPR029063">
    <property type="entry name" value="SAM-dependent_MTases_sf"/>
</dbReference>
<dbReference type="PANTHER" id="PTHR43861:SF1">
    <property type="entry name" value="TRANS-ACONITATE 2-METHYLTRANSFERASE"/>
    <property type="match status" value="1"/>
</dbReference>
<evidence type="ECO:0000313" key="8">
    <source>
        <dbReference type="Proteomes" id="UP000265419"/>
    </source>
</evidence>
<dbReference type="Proteomes" id="UP000265419">
    <property type="component" value="Unassembled WGS sequence"/>
</dbReference>
<dbReference type="InterPro" id="IPR023506">
    <property type="entry name" value="Trans-aconitate_MeTrfase"/>
</dbReference>
<evidence type="ECO:0000256" key="3">
    <source>
        <dbReference type="ARBA" id="ARBA00022679"/>
    </source>
</evidence>
<dbReference type="GO" id="GO:0005737">
    <property type="term" value="C:cytoplasm"/>
    <property type="evidence" value="ECO:0007669"/>
    <property type="project" value="UniProtKB-SubCell"/>
</dbReference>
<gene>
    <name evidence="5" type="primary">tam</name>
    <name evidence="7" type="ORF">DWB68_11245</name>
</gene>
<dbReference type="AlphaFoldDB" id="A0A399JCH6"/>
<dbReference type="EC" id="2.1.1.144" evidence="5"/>
<comment type="similarity">
    <text evidence="5">Belongs to the methyltransferase superfamily. Tam family.</text>
</comment>
<dbReference type="GO" id="GO:0032259">
    <property type="term" value="P:methylation"/>
    <property type="evidence" value="ECO:0007669"/>
    <property type="project" value="UniProtKB-KW"/>
</dbReference>
<comment type="subcellular location">
    <subcellularLocation>
        <location evidence="5">Cytoplasm</location>
    </subcellularLocation>
</comment>
<dbReference type="EMBL" id="QQXK01000022">
    <property type="protein sequence ID" value="RII41732.1"/>
    <property type="molecule type" value="Genomic_DNA"/>
</dbReference>
<keyword evidence="8" id="KW-1185">Reference proteome</keyword>
<dbReference type="Pfam" id="PF13649">
    <property type="entry name" value="Methyltransf_25"/>
    <property type="match status" value="1"/>
</dbReference>
<comment type="function">
    <text evidence="5">Catalyzes the S-adenosylmethionine monomethyl esterification of trans-aconitate.</text>
</comment>
<evidence type="ECO:0000259" key="6">
    <source>
        <dbReference type="Pfam" id="PF13649"/>
    </source>
</evidence>
<reference evidence="7 8" key="1">
    <citation type="submission" date="2018-07" db="EMBL/GenBank/DDBJ databases">
        <title>Arthrobacter sp. nov., isolated from raw cow's milk with high bacterial count.</title>
        <authorList>
            <person name="Hahne J."/>
            <person name="Isele D."/>
            <person name="Lipski A."/>
        </authorList>
    </citation>
    <scope>NUCLEOTIDE SEQUENCE [LARGE SCALE GENOMIC DNA]</scope>
    <source>
        <strain evidence="7 8">JZ R-35</strain>
    </source>
</reference>
<dbReference type="PANTHER" id="PTHR43861">
    <property type="entry name" value="TRANS-ACONITATE 2-METHYLTRANSFERASE-RELATED"/>
    <property type="match status" value="1"/>
</dbReference>
<accession>A0A399JCH6</accession>
<dbReference type="RefSeq" id="WP_119425219.1">
    <property type="nucleotide sequence ID" value="NZ_QQXK01000022.1"/>
</dbReference>
<keyword evidence="3 5" id="KW-0808">Transferase</keyword>
<dbReference type="Gene3D" id="1.10.150.290">
    <property type="entry name" value="S-adenosyl-L-methionine-dependent methyltransferases"/>
    <property type="match status" value="1"/>
</dbReference>
<dbReference type="SUPFAM" id="SSF53335">
    <property type="entry name" value="S-adenosyl-L-methionine-dependent methyltransferases"/>
    <property type="match status" value="1"/>
</dbReference>